<dbReference type="GO" id="GO:0004564">
    <property type="term" value="F:beta-fructofuranosidase activity"/>
    <property type="evidence" value="ECO:0007669"/>
    <property type="project" value="UniProtKB-EC"/>
</dbReference>
<dbReference type="SUPFAM" id="SSF75005">
    <property type="entry name" value="Arabinanase/levansucrase/invertase"/>
    <property type="match status" value="1"/>
</dbReference>
<dbReference type="SMART" id="SM00640">
    <property type="entry name" value="Glyco_32"/>
    <property type="match status" value="1"/>
</dbReference>
<comment type="similarity">
    <text evidence="1">Belongs to the glycosyl hydrolase 32 family.</text>
</comment>
<name>A0A2T5IF19_9LACT</name>
<dbReference type="InterPro" id="IPR023296">
    <property type="entry name" value="Glyco_hydro_beta-prop_sf"/>
</dbReference>
<proteinExistence type="inferred from homology"/>
<dbReference type="Pfam" id="PF00251">
    <property type="entry name" value="Glyco_hydro_32N"/>
    <property type="match status" value="1"/>
</dbReference>
<dbReference type="Gene3D" id="2.115.10.20">
    <property type="entry name" value="Glycosyl hydrolase domain, family 43"/>
    <property type="match status" value="1"/>
</dbReference>
<dbReference type="InterPro" id="IPR013148">
    <property type="entry name" value="Glyco_hydro_32_N"/>
</dbReference>
<dbReference type="Proteomes" id="UP000244161">
    <property type="component" value="Unassembled WGS sequence"/>
</dbReference>
<dbReference type="EC" id="3.2.1.26" evidence="2"/>
<evidence type="ECO:0000256" key="1">
    <source>
        <dbReference type="ARBA" id="ARBA00009902"/>
    </source>
</evidence>
<dbReference type="CDD" id="cd08995">
    <property type="entry name" value="GH32_EcAec43-like"/>
    <property type="match status" value="1"/>
</dbReference>
<organism evidence="6 7">
    <name type="scientific">Trichococcus patagoniensis</name>
    <dbReference type="NCBI Taxonomy" id="382641"/>
    <lineage>
        <taxon>Bacteria</taxon>
        <taxon>Bacillati</taxon>
        <taxon>Bacillota</taxon>
        <taxon>Bacilli</taxon>
        <taxon>Lactobacillales</taxon>
        <taxon>Carnobacteriaceae</taxon>
        <taxon>Trichococcus</taxon>
    </lineage>
</organism>
<dbReference type="PANTHER" id="PTHR43101:SF1">
    <property type="entry name" value="BETA-FRUCTOSIDASE"/>
    <property type="match status" value="1"/>
</dbReference>
<comment type="caution">
    <text evidence="6">The sequence shown here is derived from an EMBL/GenBank/DDBJ whole genome shotgun (WGS) entry which is preliminary data.</text>
</comment>
<reference evidence="6 7" key="1">
    <citation type="submission" date="2018-04" db="EMBL/GenBank/DDBJ databases">
        <title>Genomic Encyclopedia of Archaeal and Bacterial Type Strains, Phase II (KMG-II): from individual species to whole genera.</title>
        <authorList>
            <person name="Goeker M."/>
        </authorList>
    </citation>
    <scope>NUCLEOTIDE SEQUENCE [LARGE SCALE GENOMIC DNA]</scope>
    <source>
        <strain evidence="6 7">DSM 18806</strain>
    </source>
</reference>
<evidence type="ECO:0000313" key="6">
    <source>
        <dbReference type="EMBL" id="PTQ82403.1"/>
    </source>
</evidence>
<dbReference type="EMBL" id="QAOM01000017">
    <property type="protein sequence ID" value="PTQ82403.1"/>
    <property type="molecule type" value="Genomic_DNA"/>
</dbReference>
<dbReference type="RefSeq" id="WP_108033309.1">
    <property type="nucleotide sequence ID" value="NZ_QAOM01000017.1"/>
</dbReference>
<dbReference type="GO" id="GO:0005975">
    <property type="term" value="P:carbohydrate metabolic process"/>
    <property type="evidence" value="ECO:0007669"/>
    <property type="project" value="InterPro"/>
</dbReference>
<evidence type="ECO:0000256" key="2">
    <source>
        <dbReference type="ARBA" id="ARBA00012758"/>
    </source>
</evidence>
<evidence type="ECO:0000256" key="4">
    <source>
        <dbReference type="ARBA" id="ARBA00023295"/>
    </source>
</evidence>
<gene>
    <name evidence="6" type="ORF">C8U37_1172</name>
</gene>
<dbReference type="InterPro" id="IPR001362">
    <property type="entry name" value="Glyco_hydro_32"/>
</dbReference>
<evidence type="ECO:0000313" key="7">
    <source>
        <dbReference type="Proteomes" id="UP000244161"/>
    </source>
</evidence>
<keyword evidence="3" id="KW-0378">Hydrolase</keyword>
<dbReference type="InterPro" id="IPR051214">
    <property type="entry name" value="GH32_Enzymes"/>
</dbReference>
<keyword evidence="4" id="KW-0326">Glycosidase</keyword>
<keyword evidence="7" id="KW-1185">Reference proteome</keyword>
<sequence length="471" mass="53929">MKKWLSIGLSTIFIGGLFLISKTDFFSNKTTIQQVYPRSNESFVGDPMPYFNGEEFMIYYLEDLRDDQTGFHPISLITTTDFINYTDHGEVIPFVNDQNDQELALGTGSVIIDSDGLYHAFYTGYNGSLSPKEAIMHATSKDGVKWNKQPEHTFFASTQYEADDFRDPFVFYEEDSQEYWMLITARQNGTGVIAKYTSTDLISWEDQGTFFANDFGNDSNLECPSLVYFEGKWYLAFSDQWDKRVVHYRIADSVNGPFVKPANLDHWDSSGFYAGRLETDGEKLYVMGWIPTKEQHRDNQNYNWAGNLAVHELIAKDGQLLPTLPESVKEQVNTVAFTNQTIPEGQSITFDADEETVLYSGKVVLDEQTKKWAFQFNSKETQSDLNVIFDTELNRVAYYNRSLDRMENYAPQTEMPFDFAGRSSVTIKLVLEDDIVVLYLDDEIVLSNRMYQAKGSDWSITAIEGNLKIES</sequence>
<dbReference type="OrthoDB" id="9759709at2"/>
<evidence type="ECO:0000256" key="3">
    <source>
        <dbReference type="ARBA" id="ARBA00022801"/>
    </source>
</evidence>
<dbReference type="AlphaFoldDB" id="A0A2T5IF19"/>
<protein>
    <recommendedName>
        <fullName evidence="2">beta-fructofuranosidase</fullName>
        <ecNumber evidence="2">3.2.1.26</ecNumber>
    </recommendedName>
</protein>
<feature type="domain" description="Glycosyl hydrolase family 32 N-terminal" evidence="5">
    <location>
        <begin position="50"/>
        <end position="313"/>
    </location>
</feature>
<dbReference type="PANTHER" id="PTHR43101">
    <property type="entry name" value="BETA-FRUCTOSIDASE"/>
    <property type="match status" value="1"/>
</dbReference>
<evidence type="ECO:0000259" key="5">
    <source>
        <dbReference type="Pfam" id="PF00251"/>
    </source>
</evidence>
<accession>A0A2T5IF19</accession>